<reference evidence="2 3" key="1">
    <citation type="submission" date="2023-02" db="EMBL/GenBank/DDBJ databases">
        <title>LHISI_Scaffold_Assembly.</title>
        <authorList>
            <person name="Stuart O.P."/>
            <person name="Cleave R."/>
            <person name="Magrath M.J.L."/>
            <person name="Mikheyev A.S."/>
        </authorList>
    </citation>
    <scope>NUCLEOTIDE SEQUENCE [LARGE SCALE GENOMIC DNA]</scope>
    <source>
        <strain evidence="2">Daus_M_001</strain>
        <tissue evidence="2">Leg muscle</tissue>
    </source>
</reference>
<comment type="caution">
    <text evidence="2">The sequence shown here is derived from an EMBL/GenBank/DDBJ whole genome shotgun (WGS) entry which is preliminary data.</text>
</comment>
<dbReference type="Proteomes" id="UP001159363">
    <property type="component" value="Chromosome 1"/>
</dbReference>
<proteinExistence type="predicted"/>
<protein>
    <submittedName>
        <fullName evidence="2">Uncharacterized protein</fullName>
    </submittedName>
</protein>
<feature type="region of interest" description="Disordered" evidence="1">
    <location>
        <begin position="924"/>
        <end position="953"/>
    </location>
</feature>
<dbReference type="EMBL" id="JARBHB010000001">
    <property type="protein sequence ID" value="KAJ8895115.1"/>
    <property type="molecule type" value="Genomic_DNA"/>
</dbReference>
<name>A0ABQ9IEL9_9NEOP</name>
<evidence type="ECO:0000313" key="3">
    <source>
        <dbReference type="Proteomes" id="UP001159363"/>
    </source>
</evidence>
<gene>
    <name evidence="2" type="ORF">PR048_000440</name>
</gene>
<sequence>MNKRSASFLVYGRNGREINEDGLTNVLMYQPINNRFPYTHIVCHHRGRRNHLESSSNDSLLLSSLCAGPRWPNCQPARLSPRVKWAQYPAGSLPDSRMWESCRTMPLVGGSYSGISRFPVLSFRCGSNTHLIHPHRLSRPNIFTDSSLPWRRAREYEFEDGSKSRVAVSGNWSRANTPHCDHRYTLTEYGDHGFFVGNVFFTRARSLRCDDVTYLSAGFLPTFTVKHNHDNTLRSAHVYSHLQQIISESPTSTIVRTPVLLVSVLELAVALLVHTTSDSTLCFQRSLLVGHQPVESRADIDPMKCPLSKNGVTARQHFKTPPANELLVTYLLTYRSANKLYIAAHSKPIRLEDRSHGVAHPISECWVLTQRNHQEISASELCSAPTSLEVSEYLHLRYSHADNDHECEARCGAVIGWAQPRKKANQEHCWATGRPSPLLRHCLCQYAQQVRKFVYLPSIELLVLQRKFGQHYNIGLHGDVTVGAKYGHVHTWKEFLRSLNIRNMAHWVVSGVAWTNRTMVSSNTDTNRTGVLAIVDIGDPVMYVVSASKCVQTSMLELRVKPGENGTARNARVGDTIPTYKRVQSNKRGYGGVDSAARGYLLTQASGGVGFNHVPVLSALQTESGSSLFMPTVLRPSGTRGKRGRGMPPAFCTVASDLVLTLCPSGAACHKKLEPGETECIAATHERAARHPLHTCCDVNCTSNFNWPMITVHYTCPGRLYANSRLARKQVVSAILPHVEQHWGSSQLKNICDLSVRRTVESSQQRRNLSHEPTETLSYCARNHTCVNLRSPDMASVIRRQGIKLEILSISHNNFWFDSRSESYAGIVPDDAAGRRVIPGVSSFPSPLHSGAAPYSSRFTLVGRPRSCLCNFTSPSQCFLTAVHDEVNTFEINLRNTSLPLHAYISTGALSDMRPVKLVTMGGNSEGIHLEPSRAGDRGSYKDGGNRQRPVDSIKTNNRTSCGMCIGFLKCYLGFQRRRNTASFTASYRTWSISHHASR</sequence>
<evidence type="ECO:0000256" key="1">
    <source>
        <dbReference type="SAM" id="MobiDB-lite"/>
    </source>
</evidence>
<feature type="compositionally biased region" description="Basic and acidic residues" evidence="1">
    <location>
        <begin position="928"/>
        <end position="952"/>
    </location>
</feature>
<evidence type="ECO:0000313" key="2">
    <source>
        <dbReference type="EMBL" id="KAJ8895115.1"/>
    </source>
</evidence>
<accession>A0ABQ9IEL9</accession>
<organism evidence="2 3">
    <name type="scientific">Dryococelus australis</name>
    <dbReference type="NCBI Taxonomy" id="614101"/>
    <lineage>
        <taxon>Eukaryota</taxon>
        <taxon>Metazoa</taxon>
        <taxon>Ecdysozoa</taxon>
        <taxon>Arthropoda</taxon>
        <taxon>Hexapoda</taxon>
        <taxon>Insecta</taxon>
        <taxon>Pterygota</taxon>
        <taxon>Neoptera</taxon>
        <taxon>Polyneoptera</taxon>
        <taxon>Phasmatodea</taxon>
        <taxon>Verophasmatodea</taxon>
        <taxon>Anareolatae</taxon>
        <taxon>Phasmatidae</taxon>
        <taxon>Eurycanthinae</taxon>
        <taxon>Dryococelus</taxon>
    </lineage>
</organism>
<keyword evidence="3" id="KW-1185">Reference proteome</keyword>